<evidence type="ECO:0000313" key="5">
    <source>
        <dbReference type="Proteomes" id="UP000789570"/>
    </source>
</evidence>
<dbReference type="GO" id="GO:0008270">
    <property type="term" value="F:zinc ion binding"/>
    <property type="evidence" value="ECO:0007669"/>
    <property type="project" value="UniProtKB-KW"/>
</dbReference>
<feature type="domain" description="SWIM-type" evidence="3">
    <location>
        <begin position="268"/>
        <end position="302"/>
    </location>
</feature>
<dbReference type="Proteomes" id="UP000789570">
    <property type="component" value="Unassembled WGS sequence"/>
</dbReference>
<evidence type="ECO:0000313" key="4">
    <source>
        <dbReference type="EMBL" id="CAG8742734.1"/>
    </source>
</evidence>
<feature type="non-terminal residue" evidence="4">
    <location>
        <position position="456"/>
    </location>
</feature>
<dbReference type="EMBL" id="CAJVPQ010015489">
    <property type="protein sequence ID" value="CAG8742734.1"/>
    <property type="molecule type" value="Genomic_DNA"/>
</dbReference>
<proteinExistence type="predicted"/>
<feature type="non-terminal residue" evidence="4">
    <location>
        <position position="1"/>
    </location>
</feature>
<keyword evidence="1" id="KW-0863">Zinc-finger</keyword>
<dbReference type="InterPro" id="IPR007527">
    <property type="entry name" value="Znf_SWIM"/>
</dbReference>
<keyword evidence="1" id="KW-0479">Metal-binding</keyword>
<accession>A0A9N9IP05</accession>
<comment type="caution">
    <text evidence="4">The sequence shown here is derived from an EMBL/GenBank/DDBJ whole genome shotgun (WGS) entry which is preliminary data.</text>
</comment>
<feature type="region of interest" description="Disordered" evidence="2">
    <location>
        <begin position="436"/>
        <end position="456"/>
    </location>
</feature>
<sequence length="456" mass="52910">SKATGCKWRINGNLPKDSSIISFTTVVDEHNHQMIPSPLINIAKYHKLGEDMIEFIEFCVQHGTTGIQNIGQLLKGKFPGRNIHQKNLYNAIQIAKKKLLLRTEFDASDLMKFLYSKQTDDPCWFIETKFDGIERRLLKEIQNVLDKESEFARVEEYKDQIPAVGLATIPKKYFSSIEKVVSEYLMPAMVFLVCKQMQECFYYDCSKVDITTMDFMIQKESNDYNEGMREDNYEVVKIHLADIISTIGLEQILEIWRLVISCGTKSHYIILLEDGSHRCTCNLLITHGYPCRHFYKILRSSTHAKWHIGLIASRWYKDDIIDRNINIWQQLPITLCVNSDQEQGNDQFKFDYMKQIRGGEFYNQNLREINSTRRKYGKAYGLMRKAIDIAIATNSYDEFIGICHGFITDKQENLESDLNMEGIEFNVKNPIVTARKGRPAGRAKSSVEIQEQRARK</sequence>
<evidence type="ECO:0000259" key="3">
    <source>
        <dbReference type="PROSITE" id="PS50966"/>
    </source>
</evidence>
<gene>
    <name evidence="4" type="ORF">FCALED_LOCUS15738</name>
</gene>
<name>A0A9N9IP05_9GLOM</name>
<protein>
    <submittedName>
        <fullName evidence="4">8390_t:CDS:1</fullName>
    </submittedName>
</protein>
<dbReference type="PANTHER" id="PTHR47718">
    <property type="entry name" value="OS01G0519700 PROTEIN"/>
    <property type="match status" value="1"/>
</dbReference>
<dbReference type="OrthoDB" id="2449845at2759"/>
<reference evidence="4" key="1">
    <citation type="submission" date="2021-06" db="EMBL/GenBank/DDBJ databases">
        <authorList>
            <person name="Kallberg Y."/>
            <person name="Tangrot J."/>
            <person name="Rosling A."/>
        </authorList>
    </citation>
    <scope>NUCLEOTIDE SEQUENCE</scope>
    <source>
        <strain evidence="4">UK204</strain>
    </source>
</reference>
<keyword evidence="5" id="KW-1185">Reference proteome</keyword>
<organism evidence="4 5">
    <name type="scientific">Funneliformis caledonium</name>
    <dbReference type="NCBI Taxonomy" id="1117310"/>
    <lineage>
        <taxon>Eukaryota</taxon>
        <taxon>Fungi</taxon>
        <taxon>Fungi incertae sedis</taxon>
        <taxon>Mucoromycota</taxon>
        <taxon>Glomeromycotina</taxon>
        <taxon>Glomeromycetes</taxon>
        <taxon>Glomerales</taxon>
        <taxon>Glomeraceae</taxon>
        <taxon>Funneliformis</taxon>
    </lineage>
</organism>
<dbReference type="PROSITE" id="PS50966">
    <property type="entry name" value="ZF_SWIM"/>
    <property type="match status" value="1"/>
</dbReference>
<evidence type="ECO:0000256" key="1">
    <source>
        <dbReference type="PROSITE-ProRule" id="PRU00325"/>
    </source>
</evidence>
<dbReference type="AlphaFoldDB" id="A0A9N9IP05"/>
<evidence type="ECO:0000256" key="2">
    <source>
        <dbReference type="SAM" id="MobiDB-lite"/>
    </source>
</evidence>
<keyword evidence="1" id="KW-0862">Zinc</keyword>